<comment type="caution">
    <text evidence="1">The sequence shown here is derived from an EMBL/GenBank/DDBJ whole genome shotgun (WGS) entry which is preliminary data.</text>
</comment>
<dbReference type="PATRIC" id="fig|82380.10.peg.817"/>
<accession>A0A0F0KY24</accession>
<dbReference type="EMBL" id="JYIV01000018">
    <property type="protein sequence ID" value="KJL25000.1"/>
    <property type="molecule type" value="Genomic_DNA"/>
</dbReference>
<reference evidence="1 2" key="1">
    <citation type="submission" date="2015-02" db="EMBL/GenBank/DDBJ databases">
        <title>Draft genome sequences of ten Microbacterium spp. with emphasis on heavy metal contaminated environments.</title>
        <authorList>
            <person name="Corretto E."/>
        </authorList>
    </citation>
    <scope>NUCLEOTIDE SEQUENCE [LARGE SCALE GENOMIC DNA]</scope>
    <source>
        <strain evidence="1 2">BEL163</strain>
    </source>
</reference>
<protein>
    <submittedName>
        <fullName evidence="1">Uncharacterized protein</fullName>
    </submittedName>
</protein>
<evidence type="ECO:0000313" key="2">
    <source>
        <dbReference type="Proteomes" id="UP000033725"/>
    </source>
</evidence>
<name>A0A0F0KY24_9MICO</name>
<proteinExistence type="predicted"/>
<sequence length="75" mass="8176">MTLPPIRDWWPELSQDGRRAVVDSDTPHLDDAVREEIRVITGAVVGMVESLSDSDLSYARAHIEDEDGGQGVGVS</sequence>
<organism evidence="1 2">
    <name type="scientific">Microbacterium oxydans</name>
    <dbReference type="NCBI Taxonomy" id="82380"/>
    <lineage>
        <taxon>Bacteria</taxon>
        <taxon>Bacillati</taxon>
        <taxon>Actinomycetota</taxon>
        <taxon>Actinomycetes</taxon>
        <taxon>Micrococcales</taxon>
        <taxon>Microbacteriaceae</taxon>
        <taxon>Microbacterium</taxon>
    </lineage>
</organism>
<dbReference type="AlphaFoldDB" id="A0A0F0KY24"/>
<dbReference type="OrthoDB" id="5083989at2"/>
<dbReference type="RefSeq" id="WP_156149081.1">
    <property type="nucleotide sequence ID" value="NZ_JYIV01000018.1"/>
</dbReference>
<evidence type="ECO:0000313" key="1">
    <source>
        <dbReference type="EMBL" id="KJL25000.1"/>
    </source>
</evidence>
<gene>
    <name evidence="1" type="ORF">RN51_00820</name>
</gene>
<dbReference type="Proteomes" id="UP000033725">
    <property type="component" value="Unassembled WGS sequence"/>
</dbReference>